<feature type="domain" description="EAL" evidence="2">
    <location>
        <begin position="151"/>
        <end position="394"/>
    </location>
</feature>
<feature type="transmembrane region" description="Helical" evidence="1">
    <location>
        <begin position="100"/>
        <end position="119"/>
    </location>
</feature>
<dbReference type="PANTHER" id="PTHR33121">
    <property type="entry name" value="CYCLIC DI-GMP PHOSPHODIESTERASE PDEF"/>
    <property type="match status" value="1"/>
</dbReference>
<name>A0A8J3A810_9ACTN</name>
<protein>
    <recommendedName>
        <fullName evidence="2">EAL domain-containing protein</fullName>
    </recommendedName>
</protein>
<evidence type="ECO:0000256" key="1">
    <source>
        <dbReference type="SAM" id="Phobius"/>
    </source>
</evidence>
<dbReference type="InterPro" id="IPR001633">
    <property type="entry name" value="EAL_dom"/>
</dbReference>
<dbReference type="CDD" id="cd01948">
    <property type="entry name" value="EAL"/>
    <property type="match status" value="1"/>
</dbReference>
<comment type="caution">
    <text evidence="3">The sequence shown here is derived from an EMBL/GenBank/DDBJ whole genome shotgun (WGS) entry which is preliminary data.</text>
</comment>
<dbReference type="GO" id="GO:0071111">
    <property type="term" value="F:cyclic-guanylate-specific phosphodiesterase activity"/>
    <property type="evidence" value="ECO:0007669"/>
    <property type="project" value="InterPro"/>
</dbReference>
<evidence type="ECO:0000259" key="2">
    <source>
        <dbReference type="PROSITE" id="PS50883"/>
    </source>
</evidence>
<feature type="transmembrane region" description="Helical" evidence="1">
    <location>
        <begin position="20"/>
        <end position="42"/>
    </location>
</feature>
<dbReference type="AlphaFoldDB" id="A0A8J3A810"/>
<accession>A0A8J3A810</accession>
<dbReference type="PROSITE" id="PS50883">
    <property type="entry name" value="EAL"/>
    <property type="match status" value="1"/>
</dbReference>
<dbReference type="SUPFAM" id="SSF141868">
    <property type="entry name" value="EAL domain-like"/>
    <property type="match status" value="1"/>
</dbReference>
<dbReference type="Pfam" id="PF00563">
    <property type="entry name" value="EAL"/>
    <property type="match status" value="1"/>
</dbReference>
<keyword evidence="1" id="KW-0472">Membrane</keyword>
<dbReference type="Gene3D" id="3.20.20.450">
    <property type="entry name" value="EAL domain"/>
    <property type="match status" value="1"/>
</dbReference>
<dbReference type="PANTHER" id="PTHR33121:SF76">
    <property type="entry name" value="SIGNALING PROTEIN"/>
    <property type="match status" value="1"/>
</dbReference>
<keyword evidence="1" id="KW-0812">Transmembrane</keyword>
<proteinExistence type="predicted"/>
<dbReference type="SMART" id="SM00052">
    <property type="entry name" value="EAL"/>
    <property type="match status" value="1"/>
</dbReference>
<dbReference type="RefSeq" id="WP_165403818.1">
    <property type="nucleotide sequence ID" value="NZ_BMHA01000005.1"/>
</dbReference>
<evidence type="ECO:0000313" key="4">
    <source>
        <dbReference type="Proteomes" id="UP000650511"/>
    </source>
</evidence>
<gene>
    <name evidence="3" type="ORF">GCM10011354_16710</name>
</gene>
<organism evidence="3 4">
    <name type="scientific">Egicoccus halophilus</name>
    <dbReference type="NCBI Taxonomy" id="1670830"/>
    <lineage>
        <taxon>Bacteria</taxon>
        <taxon>Bacillati</taxon>
        <taxon>Actinomycetota</taxon>
        <taxon>Nitriliruptoria</taxon>
        <taxon>Egicoccales</taxon>
        <taxon>Egicoccaceae</taxon>
        <taxon>Egicoccus</taxon>
    </lineage>
</organism>
<keyword evidence="1" id="KW-1133">Transmembrane helix</keyword>
<dbReference type="Proteomes" id="UP000650511">
    <property type="component" value="Unassembled WGS sequence"/>
</dbReference>
<sequence>MSLPSSLPRVRLGSWLVGRASPWLVVVGVGTLLGLAWLATYLAGGAPSTLPHAYYVAILVAAAALGPVGGAATGVLAGLLGGPLTPADVATGAPQPAIDWLVRGFFFVLSGALVGGLVANLRRSYEAAVADRFDREVQLSVASPEPPSAIAPLHEWQVRALLEQRDFSIVFQPLYALDDGRLVAVEALTRFHTDPPERPDVWFQRATCAGLGRDLELAAIDQALTAVAADGLPPDVGVNLNCSPQALADPRLPGLLGRTRRPVVFEITEHAMVEDYPALEAAMQRLREHGARFAVDDAGAGFASLRHIVRLAPEFIKLDMSLTQNLRADPVRSTLAACLLRFTNETGRRLVAEGIEHAADLAHWRHLGAHAAQGHHLGRPGPLPVPQHCPAIAVEADRGGGGDPTLR</sequence>
<reference evidence="3" key="2">
    <citation type="submission" date="2020-09" db="EMBL/GenBank/DDBJ databases">
        <authorList>
            <person name="Sun Q."/>
            <person name="Zhou Y."/>
        </authorList>
    </citation>
    <scope>NUCLEOTIDE SEQUENCE</scope>
    <source>
        <strain evidence="3">CGMCC 1.14988</strain>
    </source>
</reference>
<dbReference type="InterPro" id="IPR050706">
    <property type="entry name" value="Cyclic-di-GMP_PDE-like"/>
</dbReference>
<dbReference type="EMBL" id="BMHA01000005">
    <property type="protein sequence ID" value="GGI05959.1"/>
    <property type="molecule type" value="Genomic_DNA"/>
</dbReference>
<dbReference type="InterPro" id="IPR035919">
    <property type="entry name" value="EAL_sf"/>
</dbReference>
<evidence type="ECO:0000313" key="3">
    <source>
        <dbReference type="EMBL" id="GGI05959.1"/>
    </source>
</evidence>
<reference evidence="3" key="1">
    <citation type="journal article" date="2014" name="Int. J. Syst. Evol. Microbiol.">
        <title>Complete genome sequence of Corynebacterium casei LMG S-19264T (=DSM 44701T), isolated from a smear-ripened cheese.</title>
        <authorList>
            <consortium name="US DOE Joint Genome Institute (JGI-PGF)"/>
            <person name="Walter F."/>
            <person name="Albersmeier A."/>
            <person name="Kalinowski J."/>
            <person name="Ruckert C."/>
        </authorList>
    </citation>
    <scope>NUCLEOTIDE SEQUENCE</scope>
    <source>
        <strain evidence="3">CGMCC 1.14988</strain>
    </source>
</reference>
<feature type="transmembrane region" description="Helical" evidence="1">
    <location>
        <begin position="54"/>
        <end position="80"/>
    </location>
</feature>
<keyword evidence="4" id="KW-1185">Reference proteome</keyword>